<dbReference type="InterPro" id="IPR010920">
    <property type="entry name" value="LSM_dom_sf"/>
</dbReference>
<dbReference type="Proteomes" id="UP000060699">
    <property type="component" value="Chromosome"/>
</dbReference>
<name>A0A0U3MQH1_9BURK</name>
<dbReference type="PANTHER" id="PTHR30566">
    <property type="entry name" value="YNAI-RELATED MECHANOSENSITIVE ION CHANNEL"/>
    <property type="match status" value="1"/>
</dbReference>
<dbReference type="KEGG" id="rdp:RD2015_2062"/>
<gene>
    <name evidence="5" type="ORF">RD2015_2062</name>
</gene>
<evidence type="ECO:0000256" key="4">
    <source>
        <dbReference type="ARBA" id="ARBA00023136"/>
    </source>
</evidence>
<dbReference type="STRING" id="76731.RD2015_2062"/>
<dbReference type="Pfam" id="PF00924">
    <property type="entry name" value="MS_channel_2nd"/>
    <property type="match status" value="1"/>
</dbReference>
<dbReference type="InterPro" id="IPR023408">
    <property type="entry name" value="MscS_beta-dom_sf"/>
</dbReference>
<dbReference type="Gene3D" id="2.30.30.60">
    <property type="match status" value="1"/>
</dbReference>
<keyword evidence="4" id="KW-0472">Membrane</keyword>
<proteinExistence type="predicted"/>
<keyword evidence="6" id="KW-1185">Reference proteome</keyword>
<reference evidence="5 6" key="1">
    <citation type="submission" date="2015-12" db="EMBL/GenBank/DDBJ databases">
        <title>Complete genome of Roseateles depolymerans KCTC 42856.</title>
        <authorList>
            <person name="Kim K.M."/>
        </authorList>
    </citation>
    <scope>NUCLEOTIDE SEQUENCE [LARGE SCALE GENOMIC DNA]</scope>
    <source>
        <strain evidence="5 6">KCTC 42856</strain>
    </source>
</reference>
<evidence type="ECO:0000256" key="3">
    <source>
        <dbReference type="ARBA" id="ARBA00022989"/>
    </source>
</evidence>
<dbReference type="EMBL" id="CP013729">
    <property type="protein sequence ID" value="ALV06538.1"/>
    <property type="molecule type" value="Genomic_DNA"/>
</dbReference>
<dbReference type="PANTHER" id="PTHR30566:SF25">
    <property type="entry name" value="INNER MEMBRANE PROTEIN"/>
    <property type="match status" value="1"/>
</dbReference>
<comment type="subcellular location">
    <subcellularLocation>
        <location evidence="1">Membrane</location>
    </subcellularLocation>
</comment>
<dbReference type="OrthoDB" id="9792218at2"/>
<dbReference type="Gene3D" id="1.10.287.1260">
    <property type="match status" value="1"/>
</dbReference>
<sequence>MNTSAWEMRLRAMDIETWGQWLVGAVIIVIAALLLHRLLRPLAQRLARFSVVATAVVRRIDRASRWAMPVVGLLIASQGLPEGTAGLEGVQHLLGVLTILVLAWLGVSAISGVADGIAELHPANVADNLNARRIQTQTKVLARIASGALMLTALAFVLMTFPRARQLGASLLASAGIAGLVVGIAARSVFSNLLAGLQIAMAQPIRLDDVLIVEGEWGRVEEITSTYVVLKIWDERRLIIPLQWFIEHPFQNWTRTSSSILGSVMLWVDYTLPVTDLREQAQAMCRRSVHWDGRVCGVQVTDSTDRTMQIRVLVSSKDSGSNFDLRCELREGLIAWLQKAHPQSLPRMRALVESEPAPTAPMVQPSLPPSPSP</sequence>
<evidence type="ECO:0000256" key="2">
    <source>
        <dbReference type="ARBA" id="ARBA00022692"/>
    </source>
</evidence>
<dbReference type="AlphaFoldDB" id="A0A0U3MQH1"/>
<keyword evidence="2" id="KW-0812">Transmembrane</keyword>
<evidence type="ECO:0000313" key="6">
    <source>
        <dbReference type="Proteomes" id="UP000060699"/>
    </source>
</evidence>
<dbReference type="SUPFAM" id="SSF50182">
    <property type="entry name" value="Sm-like ribonucleoproteins"/>
    <property type="match status" value="1"/>
</dbReference>
<keyword evidence="3" id="KW-1133">Transmembrane helix</keyword>
<dbReference type="GO" id="GO:0016020">
    <property type="term" value="C:membrane"/>
    <property type="evidence" value="ECO:0007669"/>
    <property type="project" value="UniProtKB-SubCell"/>
</dbReference>
<dbReference type="PATRIC" id="fig|76731.3.peg.2112"/>
<evidence type="ECO:0000313" key="5">
    <source>
        <dbReference type="EMBL" id="ALV06538.1"/>
    </source>
</evidence>
<accession>A0A0U3MQH1</accession>
<protein>
    <submittedName>
        <fullName evidence="5">Mechanosensitive ion channel family protein</fullName>
    </submittedName>
</protein>
<dbReference type="RefSeq" id="WP_116001476.1">
    <property type="nucleotide sequence ID" value="NZ_CP013729.1"/>
</dbReference>
<dbReference type="GO" id="GO:0008381">
    <property type="term" value="F:mechanosensitive monoatomic ion channel activity"/>
    <property type="evidence" value="ECO:0007669"/>
    <property type="project" value="UniProtKB-ARBA"/>
</dbReference>
<evidence type="ECO:0000256" key="1">
    <source>
        <dbReference type="ARBA" id="ARBA00004370"/>
    </source>
</evidence>
<dbReference type="InterPro" id="IPR006685">
    <property type="entry name" value="MscS_channel_2nd"/>
</dbReference>
<organism evidence="5 6">
    <name type="scientific">Roseateles depolymerans</name>
    <dbReference type="NCBI Taxonomy" id="76731"/>
    <lineage>
        <taxon>Bacteria</taxon>
        <taxon>Pseudomonadati</taxon>
        <taxon>Pseudomonadota</taxon>
        <taxon>Betaproteobacteria</taxon>
        <taxon>Burkholderiales</taxon>
        <taxon>Sphaerotilaceae</taxon>
        <taxon>Roseateles</taxon>
    </lineage>
</organism>